<comment type="caution">
    <text evidence="1">The sequence shown here is derived from an EMBL/GenBank/DDBJ whole genome shotgun (WGS) entry which is preliminary data.</text>
</comment>
<dbReference type="Proteomes" id="UP001054837">
    <property type="component" value="Unassembled WGS sequence"/>
</dbReference>
<dbReference type="EMBL" id="BPLQ01004301">
    <property type="protein sequence ID" value="GIY07128.1"/>
    <property type="molecule type" value="Genomic_DNA"/>
</dbReference>
<keyword evidence="2" id="KW-1185">Reference proteome</keyword>
<reference evidence="1 2" key="1">
    <citation type="submission" date="2021-06" db="EMBL/GenBank/DDBJ databases">
        <title>Caerostris darwini draft genome.</title>
        <authorList>
            <person name="Kono N."/>
            <person name="Arakawa K."/>
        </authorList>
    </citation>
    <scope>NUCLEOTIDE SEQUENCE [LARGE SCALE GENOMIC DNA]</scope>
</reference>
<name>A0AAV4QIC3_9ARAC</name>
<protein>
    <submittedName>
        <fullName evidence="1">Uncharacterized protein</fullName>
    </submittedName>
</protein>
<dbReference type="AlphaFoldDB" id="A0AAV4QIC3"/>
<accession>A0AAV4QIC3</accession>
<evidence type="ECO:0000313" key="2">
    <source>
        <dbReference type="Proteomes" id="UP001054837"/>
    </source>
</evidence>
<proteinExistence type="predicted"/>
<organism evidence="1 2">
    <name type="scientific">Caerostris darwini</name>
    <dbReference type="NCBI Taxonomy" id="1538125"/>
    <lineage>
        <taxon>Eukaryota</taxon>
        <taxon>Metazoa</taxon>
        <taxon>Ecdysozoa</taxon>
        <taxon>Arthropoda</taxon>
        <taxon>Chelicerata</taxon>
        <taxon>Arachnida</taxon>
        <taxon>Araneae</taxon>
        <taxon>Araneomorphae</taxon>
        <taxon>Entelegynae</taxon>
        <taxon>Araneoidea</taxon>
        <taxon>Araneidae</taxon>
        <taxon>Caerostris</taxon>
    </lineage>
</organism>
<evidence type="ECO:0000313" key="1">
    <source>
        <dbReference type="EMBL" id="GIY07128.1"/>
    </source>
</evidence>
<gene>
    <name evidence="1" type="ORF">CDAR_101211</name>
</gene>
<sequence length="115" mass="12419">MKNESGLVAGAESVIRHTGSMLIGASNCDREPGIALGLETSAAITNSESVLSFKGANECCVNSSRIFDVEAFIHHYYTENSFGEGFQGTFSFAEFSKLIDSQDCLSESRHKLPAF</sequence>